<evidence type="ECO:0000313" key="2">
    <source>
        <dbReference type="EMBL" id="KAK9816720.1"/>
    </source>
</evidence>
<dbReference type="Proteomes" id="UP001489004">
    <property type="component" value="Unassembled WGS sequence"/>
</dbReference>
<feature type="compositionally biased region" description="Polar residues" evidence="1">
    <location>
        <begin position="1"/>
        <end position="12"/>
    </location>
</feature>
<gene>
    <name evidence="2" type="ORF">WJX72_004217</name>
</gene>
<dbReference type="PANTHER" id="PTHR31350">
    <property type="entry name" value="SI:DKEY-261L7.2"/>
    <property type="match status" value="1"/>
</dbReference>
<protein>
    <submittedName>
        <fullName evidence="2">Uncharacterized protein</fullName>
    </submittedName>
</protein>
<proteinExistence type="predicted"/>
<organism evidence="2 3">
    <name type="scientific">[Myrmecia] bisecta</name>
    <dbReference type="NCBI Taxonomy" id="41462"/>
    <lineage>
        <taxon>Eukaryota</taxon>
        <taxon>Viridiplantae</taxon>
        <taxon>Chlorophyta</taxon>
        <taxon>core chlorophytes</taxon>
        <taxon>Trebouxiophyceae</taxon>
        <taxon>Trebouxiales</taxon>
        <taxon>Trebouxiaceae</taxon>
        <taxon>Myrmecia</taxon>
    </lineage>
</organism>
<feature type="region of interest" description="Disordered" evidence="1">
    <location>
        <begin position="1"/>
        <end position="21"/>
    </location>
</feature>
<dbReference type="PANTHER" id="PTHR31350:SF29">
    <property type="entry name" value="PROTEIN SIRB1 N-TERMINAL DOMAIN-CONTAINING PROTEIN"/>
    <property type="match status" value="1"/>
</dbReference>
<reference evidence="2 3" key="1">
    <citation type="journal article" date="2024" name="Nat. Commun.">
        <title>Phylogenomics reveals the evolutionary origins of lichenization in chlorophyte algae.</title>
        <authorList>
            <person name="Puginier C."/>
            <person name="Libourel C."/>
            <person name="Otte J."/>
            <person name="Skaloud P."/>
            <person name="Haon M."/>
            <person name="Grisel S."/>
            <person name="Petersen M."/>
            <person name="Berrin J.G."/>
            <person name="Delaux P.M."/>
            <person name="Dal Grande F."/>
            <person name="Keller J."/>
        </authorList>
    </citation>
    <scope>NUCLEOTIDE SEQUENCE [LARGE SCALE GENOMIC DNA]</scope>
    <source>
        <strain evidence="2 3">SAG 2043</strain>
    </source>
</reference>
<name>A0AAW1Q3D8_9CHLO</name>
<accession>A0AAW1Q3D8</accession>
<keyword evidence="3" id="KW-1185">Reference proteome</keyword>
<comment type="caution">
    <text evidence="2">The sequence shown here is derived from an EMBL/GenBank/DDBJ whole genome shotgun (WGS) entry which is preliminary data.</text>
</comment>
<sequence>MPRPSTRLQAASATDDGRFIPEDHPAYRRVDMSELHAYAARQQFAQQCAQGEAGINLAEAALHISAEDDALVSHSTVPLPVASYLKRLSSMALELARLRLAHLPPDTAAPEDVLQVVEDYLFKEQCFRLPAFGRSNVPAGALVDHPGVWEDARHAYLHEALVSKKGIAAVLAVIYSDIMQRLLACGAINFAVRMECRDFNRLPQASVLHGMTRASLLRPDGSITNTCTSAALVEMLRFLKRAYWPFPWQTSPVDRQQAGIATGGGFAGAAQVALEGEADAQLQAIARTAKHRLERGIWTSPGAGDLRRAKAACERLAILCGDDCPTERRQHALNQY</sequence>
<evidence type="ECO:0000313" key="3">
    <source>
        <dbReference type="Proteomes" id="UP001489004"/>
    </source>
</evidence>
<dbReference type="EMBL" id="JALJOR010000005">
    <property type="protein sequence ID" value="KAK9816720.1"/>
    <property type="molecule type" value="Genomic_DNA"/>
</dbReference>
<dbReference type="AlphaFoldDB" id="A0AAW1Q3D8"/>
<evidence type="ECO:0000256" key="1">
    <source>
        <dbReference type="SAM" id="MobiDB-lite"/>
    </source>
</evidence>